<name>I7ZIH6_9GAMM</name>
<evidence type="ECO:0000313" key="2">
    <source>
        <dbReference type="EMBL" id="EIT71532.1"/>
    </source>
</evidence>
<dbReference type="AlphaFoldDB" id="I7ZIH6"/>
<sequence>MGEAALRHQRGFSLIGIMTGLLISTLAALSALSLYRTLVVRSVESGQRANQDGHLAAGTLGAQMELQGAGFGIGTLATPAAANTDLIVLADATLDASGHLGGSVRPLTASTQASGNAIVWAANPTLASIECSALLASNGGLKLLRSACGAATQWSTLNWQTASELIPPGGVSASGATLRAERSSCWPFGQAGANSQAIKLTLWDDASAWKSSVCLPNVKAPST</sequence>
<dbReference type="RefSeq" id="WP_007184618.1">
    <property type="nucleotide sequence ID" value="NZ_AKGD01000001.1"/>
</dbReference>
<proteinExistence type="predicted"/>
<keyword evidence="1" id="KW-1133">Transmembrane helix</keyword>
<dbReference type="EMBL" id="AKGD01000001">
    <property type="protein sequence ID" value="EIT71532.1"/>
    <property type="molecule type" value="Genomic_DNA"/>
</dbReference>
<protein>
    <submittedName>
        <fullName evidence="2">Uncharacterized protein</fullName>
    </submittedName>
</protein>
<feature type="transmembrane region" description="Helical" evidence="1">
    <location>
        <begin position="12"/>
        <end position="35"/>
    </location>
</feature>
<reference evidence="2 3" key="1">
    <citation type="journal article" date="2012" name="J. Bacteriol.">
        <title>Genome Sequence of n-Alkane-Degrading Hydrocarboniphaga effusa Strain AP103T (ATCC BAA-332T).</title>
        <authorList>
            <person name="Chang H.K."/>
            <person name="Zylstra G.J."/>
            <person name="Chae J.C."/>
        </authorList>
    </citation>
    <scope>NUCLEOTIDE SEQUENCE [LARGE SCALE GENOMIC DNA]</scope>
    <source>
        <strain evidence="2 3">AP103</strain>
    </source>
</reference>
<evidence type="ECO:0000313" key="3">
    <source>
        <dbReference type="Proteomes" id="UP000003704"/>
    </source>
</evidence>
<keyword evidence="3" id="KW-1185">Reference proteome</keyword>
<comment type="caution">
    <text evidence="2">The sequence shown here is derived from an EMBL/GenBank/DDBJ whole genome shotgun (WGS) entry which is preliminary data.</text>
</comment>
<keyword evidence="1" id="KW-0812">Transmembrane</keyword>
<accession>I7ZIH6</accession>
<organism evidence="2 3">
    <name type="scientific">Hydrocarboniphaga effusa AP103</name>
    <dbReference type="NCBI Taxonomy" id="1172194"/>
    <lineage>
        <taxon>Bacteria</taxon>
        <taxon>Pseudomonadati</taxon>
        <taxon>Pseudomonadota</taxon>
        <taxon>Gammaproteobacteria</taxon>
        <taxon>Nevskiales</taxon>
        <taxon>Nevskiaceae</taxon>
        <taxon>Hydrocarboniphaga</taxon>
    </lineage>
</organism>
<dbReference type="STRING" id="1172194.WQQ_16690"/>
<keyword evidence="1" id="KW-0472">Membrane</keyword>
<dbReference type="Proteomes" id="UP000003704">
    <property type="component" value="Unassembled WGS sequence"/>
</dbReference>
<dbReference type="OrthoDB" id="6692539at2"/>
<gene>
    <name evidence="2" type="ORF">WQQ_16690</name>
</gene>
<evidence type="ECO:0000256" key="1">
    <source>
        <dbReference type="SAM" id="Phobius"/>
    </source>
</evidence>